<dbReference type="GO" id="GO:0016787">
    <property type="term" value="F:hydrolase activity"/>
    <property type="evidence" value="ECO:0007669"/>
    <property type="project" value="UniProtKB-KW"/>
</dbReference>
<keyword evidence="5" id="KW-1185">Reference proteome</keyword>
<evidence type="ECO:0000313" key="5">
    <source>
        <dbReference type="Proteomes" id="UP000005730"/>
    </source>
</evidence>
<dbReference type="SUPFAM" id="SSF109604">
    <property type="entry name" value="HD-domain/PDEase-like"/>
    <property type="match status" value="1"/>
</dbReference>
<dbReference type="PIRSF" id="PIRSF001267">
    <property type="entry name" value="Pyrophosphatase_GppA_Ppx"/>
    <property type="match status" value="1"/>
</dbReference>
<dbReference type="Pfam" id="PF21447">
    <property type="entry name" value="Ppx-GppA_III"/>
    <property type="match status" value="1"/>
</dbReference>
<gene>
    <name evidence="4" type="ORF">TheveDRAFT_1623</name>
</gene>
<evidence type="ECO:0000259" key="3">
    <source>
        <dbReference type="Pfam" id="PF21447"/>
    </source>
</evidence>
<dbReference type="CDD" id="cd00077">
    <property type="entry name" value="HDc"/>
    <property type="match status" value="1"/>
</dbReference>
<evidence type="ECO:0000313" key="4">
    <source>
        <dbReference type="EMBL" id="EHM10741.1"/>
    </source>
</evidence>
<keyword evidence="1" id="KW-0378">Hydrolase</keyword>
<dbReference type="Gene3D" id="3.30.420.150">
    <property type="entry name" value="Exopolyphosphatase. Domain 2"/>
    <property type="match status" value="1"/>
</dbReference>
<dbReference type="InterPro" id="IPR050273">
    <property type="entry name" value="GppA/Ppx_hydrolase"/>
</dbReference>
<evidence type="ECO:0000256" key="1">
    <source>
        <dbReference type="ARBA" id="ARBA00022801"/>
    </source>
</evidence>
<proteinExistence type="predicted"/>
<protein>
    <submittedName>
        <fullName evidence="4">Exopolyphosphatase</fullName>
    </submittedName>
</protein>
<dbReference type="PANTHER" id="PTHR30005">
    <property type="entry name" value="EXOPOLYPHOSPHATASE"/>
    <property type="match status" value="1"/>
</dbReference>
<sequence length="508" mass="57089">MEQKHVGFFDIGTNSVRLMVVRFNGPDFTVVNLQREMIRLGEGEFPECRITQEAMDRCVTVCGRLVRLLESYGPNEKVAVATSATRDAENSEVLIERLKEEAGLEVSVISGLEEARLIYLGVSRNVHMGEGNYLFMDIGGGSTELVVGDREEHKFLDSLKLGAIRLTDLFVESPSAPIGEEVYRRIKGHVRDSSVRALQRIGGLGPLVGGYGSSGTLLNLADMCAIKRKDGVRRITLEPLREVLRELRGMDGSSRRGYPGIQPERADIIVAGGAIVETIMEETGVPYLEATDRGLRDGLLLDYLERTMGGGSSVREMSVLRLGRLCHFDEEHAFRVRDLALGLFDSARAEGLHGLGDQDRQLLGYAAMLHDVGMFISFSNHHLHSHYIISNSDMLGFQREELKLMAVLAMYHRKKSPRKKHQQFRELSPEQQGRVKVLSLFLRLAETLDRSHTGSVRSARFKEHRKGKVEMEIYSGGECQFEVWGLLAHQESFRDVFKRHLAFRVYPC</sequence>
<dbReference type="InterPro" id="IPR048950">
    <property type="entry name" value="Ppx_GppA_C"/>
</dbReference>
<dbReference type="InterPro" id="IPR003695">
    <property type="entry name" value="Ppx_GppA_N"/>
</dbReference>
<dbReference type="Gene3D" id="3.30.420.40">
    <property type="match status" value="1"/>
</dbReference>
<dbReference type="InterPro" id="IPR043129">
    <property type="entry name" value="ATPase_NBD"/>
</dbReference>
<dbReference type="SUPFAM" id="SSF53067">
    <property type="entry name" value="Actin-like ATPase domain"/>
    <property type="match status" value="2"/>
</dbReference>
<dbReference type="HOGENOM" id="CLU_025908_4_2_0"/>
<feature type="domain" description="Ppx/GppA phosphatase C-terminal" evidence="3">
    <location>
        <begin position="314"/>
        <end position="466"/>
    </location>
</feature>
<dbReference type="eggNOG" id="COG0248">
    <property type="taxonomic scope" value="Bacteria"/>
</dbReference>
<dbReference type="InterPro" id="IPR030673">
    <property type="entry name" value="PyroPPase_GppA_Ppx"/>
</dbReference>
<dbReference type="EMBL" id="CM001377">
    <property type="protein sequence ID" value="EHM10741.1"/>
    <property type="molecule type" value="Genomic_DNA"/>
</dbReference>
<dbReference type="InterPro" id="IPR003607">
    <property type="entry name" value="HD/PDEase_dom"/>
</dbReference>
<dbReference type="OrthoDB" id="9807195at2"/>
<organism evidence="4 5">
    <name type="scientific">Thermanaerovibrio velox DSM 12556</name>
    <dbReference type="NCBI Taxonomy" id="926567"/>
    <lineage>
        <taxon>Bacteria</taxon>
        <taxon>Thermotogati</taxon>
        <taxon>Synergistota</taxon>
        <taxon>Synergistia</taxon>
        <taxon>Synergistales</taxon>
        <taxon>Synergistaceae</taxon>
        <taxon>Thermanaerovibrio</taxon>
    </lineage>
</organism>
<dbReference type="RefSeq" id="WP_006584236.1">
    <property type="nucleotide sequence ID" value="NZ_CM001377.1"/>
</dbReference>
<evidence type="ECO:0000259" key="2">
    <source>
        <dbReference type="Pfam" id="PF02541"/>
    </source>
</evidence>
<dbReference type="Proteomes" id="UP000005730">
    <property type="component" value="Chromosome"/>
</dbReference>
<reference evidence="4 5" key="1">
    <citation type="submission" date="2011-10" db="EMBL/GenBank/DDBJ databases">
        <title>The Noncontiguous Finished genome of Thermanaerovibrio velox DSM 12556.</title>
        <authorList>
            <consortium name="US DOE Joint Genome Institute (JGI-PGF)"/>
            <person name="Lucas S."/>
            <person name="Copeland A."/>
            <person name="Lapidus A."/>
            <person name="Glavina del Rio T."/>
            <person name="Dalin E."/>
            <person name="Tice H."/>
            <person name="Bruce D."/>
            <person name="Goodwin L."/>
            <person name="Pitluck S."/>
            <person name="Peters L."/>
            <person name="Mikhailova N."/>
            <person name="Teshima H."/>
            <person name="Kyrpides N."/>
            <person name="Mavromatis K."/>
            <person name="Ivanova N."/>
            <person name="Markowitz V."/>
            <person name="Cheng J.-F."/>
            <person name="Hugenholtz P."/>
            <person name="Woyke T."/>
            <person name="Wu D."/>
            <person name="Spring S."/>
            <person name="Brambilla E.-M."/>
            <person name="Klenk H.-P."/>
            <person name="Eisen J.A."/>
        </authorList>
    </citation>
    <scope>NUCLEOTIDE SEQUENCE [LARGE SCALE GENOMIC DNA]</scope>
    <source>
        <strain evidence="4 5">DSM 12556</strain>
    </source>
</reference>
<dbReference type="Pfam" id="PF02541">
    <property type="entry name" value="Ppx-GppA"/>
    <property type="match status" value="1"/>
</dbReference>
<dbReference type="PANTHER" id="PTHR30005:SF0">
    <property type="entry name" value="RETROGRADE REGULATION PROTEIN 2"/>
    <property type="match status" value="1"/>
</dbReference>
<dbReference type="STRING" id="926567.TheveDRAFT_1623"/>
<dbReference type="Gene3D" id="1.10.3210.10">
    <property type="entry name" value="Hypothetical protein af1432"/>
    <property type="match status" value="1"/>
</dbReference>
<dbReference type="CDD" id="cd24006">
    <property type="entry name" value="ASKHA_NBD_PPX_GppA"/>
    <property type="match status" value="1"/>
</dbReference>
<name>H0UQA3_9BACT</name>
<accession>H0UQA3</accession>
<dbReference type="GO" id="GO:0006357">
    <property type="term" value="P:regulation of transcription by RNA polymerase II"/>
    <property type="evidence" value="ECO:0007669"/>
    <property type="project" value="TreeGrafter"/>
</dbReference>
<dbReference type="AlphaFoldDB" id="H0UQA3"/>
<feature type="domain" description="Ppx/GppA phosphatase N-terminal" evidence="2">
    <location>
        <begin position="24"/>
        <end position="306"/>
    </location>
</feature>